<evidence type="ECO:0000259" key="2">
    <source>
        <dbReference type="Pfam" id="PF00582"/>
    </source>
</evidence>
<organism evidence="3 4">
    <name type="scientific">Kocuria rosea</name>
    <name type="common">Deinococcus erythromyxa</name>
    <name type="synonym">Micrococcus rubens</name>
    <dbReference type="NCBI Taxonomy" id="1275"/>
    <lineage>
        <taxon>Bacteria</taxon>
        <taxon>Bacillati</taxon>
        <taxon>Actinomycetota</taxon>
        <taxon>Actinomycetes</taxon>
        <taxon>Micrococcales</taxon>
        <taxon>Micrococcaceae</taxon>
        <taxon>Kocuria</taxon>
    </lineage>
</organism>
<dbReference type="InterPro" id="IPR006015">
    <property type="entry name" value="Universal_stress_UspA"/>
</dbReference>
<dbReference type="Pfam" id="PF00582">
    <property type="entry name" value="Usp"/>
    <property type="match status" value="1"/>
</dbReference>
<reference evidence="3 4" key="1">
    <citation type="submission" date="2019-03" db="EMBL/GenBank/DDBJ databases">
        <title>Genome Sequencing and Assembly of Various Microbes Isolated from Partially Reclaimed Soil and Acid Mine Drainage (AMD) Site.</title>
        <authorList>
            <person name="Steinbock B."/>
            <person name="Bechtold R."/>
            <person name="Sevigny J.L."/>
            <person name="Thomas D."/>
            <person name="Cuthill L.R."/>
            <person name="Aveiro Johannsen E.J."/>
            <person name="Thomas K."/>
            <person name="Ghosh A."/>
        </authorList>
    </citation>
    <scope>NUCLEOTIDE SEQUENCE [LARGE SCALE GENOMIC DNA]</scope>
    <source>
        <strain evidence="3 4">S-A3</strain>
    </source>
</reference>
<dbReference type="SUPFAM" id="SSF52402">
    <property type="entry name" value="Adenine nucleotide alpha hydrolases-like"/>
    <property type="match status" value="1"/>
</dbReference>
<dbReference type="EMBL" id="SMZT01000002">
    <property type="protein sequence ID" value="TDL44421.1"/>
    <property type="molecule type" value="Genomic_DNA"/>
</dbReference>
<dbReference type="InterPro" id="IPR014729">
    <property type="entry name" value="Rossmann-like_a/b/a_fold"/>
</dbReference>
<dbReference type="CDD" id="cd00293">
    <property type="entry name" value="USP-like"/>
    <property type="match status" value="1"/>
</dbReference>
<dbReference type="Gene3D" id="3.40.50.620">
    <property type="entry name" value="HUPs"/>
    <property type="match status" value="1"/>
</dbReference>
<dbReference type="InterPro" id="IPR006016">
    <property type="entry name" value="UspA"/>
</dbReference>
<dbReference type="Proteomes" id="UP000295163">
    <property type="component" value="Unassembled WGS sequence"/>
</dbReference>
<comment type="caution">
    <text evidence="3">The sequence shown here is derived from an EMBL/GenBank/DDBJ whole genome shotgun (WGS) entry which is preliminary data.</text>
</comment>
<dbReference type="RefSeq" id="WP_133409526.1">
    <property type="nucleotide sequence ID" value="NZ_SMZT01000002.1"/>
</dbReference>
<dbReference type="PRINTS" id="PR01438">
    <property type="entry name" value="UNVRSLSTRESS"/>
</dbReference>
<protein>
    <submittedName>
        <fullName evidence="3">Universal stress protein</fullName>
    </submittedName>
</protein>
<evidence type="ECO:0000256" key="1">
    <source>
        <dbReference type="ARBA" id="ARBA00008791"/>
    </source>
</evidence>
<dbReference type="AlphaFoldDB" id="A0A4R5YGS0"/>
<accession>A0A4R5YGS0</accession>
<proteinExistence type="inferred from homology"/>
<sequence>MTRPHLLIVANDSDFGRRALEAGEEIALEKGWDVAVLSTEADGHGPAPEDLPIDRAKLEAAGVHLTFVPPAPTIHDAGDQAIAVAQERRPELIVLGIRRRSRVGKLIMGSVAQKILLEVDCPVLVVKAHHS</sequence>
<comment type="similarity">
    <text evidence="1">Belongs to the universal stress protein A family.</text>
</comment>
<feature type="domain" description="UspA" evidence="2">
    <location>
        <begin position="7"/>
        <end position="127"/>
    </location>
</feature>
<evidence type="ECO:0000313" key="3">
    <source>
        <dbReference type="EMBL" id="TDL44421.1"/>
    </source>
</evidence>
<gene>
    <name evidence="3" type="ORF">E2R59_04870</name>
</gene>
<dbReference type="GeneID" id="64346737"/>
<name>A0A4R5YGS0_KOCRO</name>
<evidence type="ECO:0000313" key="4">
    <source>
        <dbReference type="Proteomes" id="UP000295163"/>
    </source>
</evidence>